<dbReference type="InterPro" id="IPR050086">
    <property type="entry name" value="MetN_ABC_transporter-like"/>
</dbReference>
<keyword evidence="2" id="KW-0813">Transport</keyword>
<dbReference type="SMART" id="SM00382">
    <property type="entry name" value="AAA"/>
    <property type="match status" value="1"/>
</dbReference>
<name>A0ABT7VK94_9LACO</name>
<dbReference type="InterPro" id="IPR003593">
    <property type="entry name" value="AAA+_ATPase"/>
</dbReference>
<comment type="similarity">
    <text evidence="1">Belongs to the ABC transporter superfamily.</text>
</comment>
<proteinExistence type="inferred from homology"/>
<reference evidence="5" key="2">
    <citation type="submission" date="2023-06" db="EMBL/GenBank/DDBJ databases">
        <title>Identification and characterization of horizontal gene transfer across gut microbiota members of farm animals based on homology search.</title>
        <authorList>
            <person name="Zeman M."/>
            <person name="Kubasova T."/>
            <person name="Jahodarova E."/>
            <person name="Nykrynova M."/>
            <person name="Rychlik I."/>
        </authorList>
    </citation>
    <scope>NUCLEOTIDE SEQUENCE [LARGE SCALE GENOMIC DNA]</scope>
    <source>
        <strain evidence="5">105_WCHN</strain>
    </source>
</reference>
<evidence type="ECO:0000313" key="4">
    <source>
        <dbReference type="EMBL" id="MDM8333168.1"/>
    </source>
</evidence>
<gene>
    <name evidence="4" type="ORF">QUW46_01020</name>
</gene>
<evidence type="ECO:0000259" key="3">
    <source>
        <dbReference type="PROSITE" id="PS50893"/>
    </source>
</evidence>
<dbReference type="PROSITE" id="PS50893">
    <property type="entry name" value="ABC_TRANSPORTER_2"/>
    <property type="match status" value="1"/>
</dbReference>
<keyword evidence="5" id="KW-1185">Reference proteome</keyword>
<dbReference type="PANTHER" id="PTHR43166">
    <property type="entry name" value="AMINO ACID IMPORT ATP-BINDING PROTEIN"/>
    <property type="match status" value="1"/>
</dbReference>
<feature type="domain" description="ABC transporter" evidence="3">
    <location>
        <begin position="2"/>
        <end position="226"/>
    </location>
</feature>
<dbReference type="InterPro" id="IPR017871">
    <property type="entry name" value="ABC_transporter-like_CS"/>
</dbReference>
<sequence>MLEVKNLTKSFGSRVILDNVNLTVKDGEILSIVGPSGAGKTTLLRCITGLEKADSGQFLIDGQPFDPQGTEESDRVIGVVFQDYNLFPNLSVMENITLAPVMVLKKAKLVAEKEAKKLLDELGLDDKGTLYPYQLSGGQKQRVAIARALAMKPKILCYDEPTSALDPAMRQEVARIILNLKKDGMTQLVVTHDINFANEIADDILKVKALDKAFKQVADLDEQTND</sequence>
<dbReference type="PROSITE" id="PS00211">
    <property type="entry name" value="ABC_TRANSPORTER_1"/>
    <property type="match status" value="1"/>
</dbReference>
<dbReference type="GO" id="GO:0005524">
    <property type="term" value="F:ATP binding"/>
    <property type="evidence" value="ECO:0007669"/>
    <property type="project" value="UniProtKB-KW"/>
</dbReference>
<keyword evidence="4" id="KW-0547">Nucleotide-binding</keyword>
<dbReference type="RefSeq" id="WP_289558786.1">
    <property type="nucleotide sequence ID" value="NZ_JAUDEO010000003.1"/>
</dbReference>
<dbReference type="InterPro" id="IPR003439">
    <property type="entry name" value="ABC_transporter-like_ATP-bd"/>
</dbReference>
<dbReference type="Pfam" id="PF00005">
    <property type="entry name" value="ABC_tran"/>
    <property type="match status" value="1"/>
</dbReference>
<evidence type="ECO:0000256" key="1">
    <source>
        <dbReference type="ARBA" id="ARBA00005417"/>
    </source>
</evidence>
<evidence type="ECO:0000256" key="2">
    <source>
        <dbReference type="ARBA" id="ARBA00022448"/>
    </source>
</evidence>
<dbReference type="PANTHER" id="PTHR43166:SF4">
    <property type="entry name" value="PHOSPHONATES IMPORT ATP-BINDING PROTEIN PHNC"/>
    <property type="match status" value="1"/>
</dbReference>
<evidence type="ECO:0000313" key="5">
    <source>
        <dbReference type="Proteomes" id="UP001529423"/>
    </source>
</evidence>
<keyword evidence="4" id="KW-0067">ATP-binding</keyword>
<accession>A0ABT7VK94</accession>
<protein>
    <submittedName>
        <fullName evidence="4">Amino acid ABC transporter ATP-binding protein</fullName>
    </submittedName>
</protein>
<reference evidence="4 5" key="1">
    <citation type="submission" date="2023-06" db="EMBL/GenBank/DDBJ databases">
        <title>Identification and characterization of horizontal gene transfer across gut microbiota members of farm animals based on homology search.</title>
        <authorList>
            <person name="Schwarzerova J."/>
            <person name="Nykrynova M."/>
            <person name="Jureckova K."/>
            <person name="Cejkova D."/>
            <person name="Rychlik I."/>
        </authorList>
    </citation>
    <scope>NUCLEOTIDE SEQUENCE [LARGE SCALE GENOMIC DNA]</scope>
    <source>
        <strain evidence="4 5">105_WCHN</strain>
    </source>
</reference>
<organism evidence="4 5">
    <name type="scientific">Limosilactobacillus panis</name>
    <dbReference type="NCBI Taxonomy" id="47493"/>
    <lineage>
        <taxon>Bacteria</taxon>
        <taxon>Bacillati</taxon>
        <taxon>Bacillota</taxon>
        <taxon>Bacilli</taxon>
        <taxon>Lactobacillales</taxon>
        <taxon>Lactobacillaceae</taxon>
        <taxon>Limosilactobacillus</taxon>
    </lineage>
</organism>
<reference evidence="4 5" key="3">
    <citation type="submission" date="2023-06" db="EMBL/GenBank/DDBJ databases">
        <authorList>
            <person name="Zeman M."/>
            <person name="Kubasova T."/>
            <person name="Jahodarova E."/>
            <person name="Nykrynova M."/>
            <person name="Rychlik I."/>
        </authorList>
    </citation>
    <scope>NUCLEOTIDE SEQUENCE [LARGE SCALE GENOMIC DNA]</scope>
    <source>
        <strain evidence="4 5">105_WCHN</strain>
    </source>
</reference>
<dbReference type="EMBL" id="JAUDEO010000003">
    <property type="protein sequence ID" value="MDM8333168.1"/>
    <property type="molecule type" value="Genomic_DNA"/>
</dbReference>
<dbReference type="Proteomes" id="UP001529423">
    <property type="component" value="Unassembled WGS sequence"/>
</dbReference>
<comment type="caution">
    <text evidence="4">The sequence shown here is derived from an EMBL/GenBank/DDBJ whole genome shotgun (WGS) entry which is preliminary data.</text>
</comment>